<dbReference type="InParanoid" id="A0A1H8ZQU9"/>
<dbReference type="EMBL" id="FOFB01000001">
    <property type="protein sequence ID" value="SEP66889.1"/>
    <property type="molecule type" value="Genomic_DNA"/>
</dbReference>
<dbReference type="AlphaFoldDB" id="A0A1H8ZQU9"/>
<feature type="transmembrane region" description="Helical" evidence="1">
    <location>
        <begin position="147"/>
        <end position="164"/>
    </location>
</feature>
<feature type="transmembrane region" description="Helical" evidence="1">
    <location>
        <begin position="327"/>
        <end position="347"/>
    </location>
</feature>
<feature type="transmembrane region" description="Helical" evidence="1">
    <location>
        <begin position="302"/>
        <end position="320"/>
    </location>
</feature>
<keyword evidence="1" id="KW-0812">Transmembrane</keyword>
<feature type="transmembrane region" description="Helical" evidence="1">
    <location>
        <begin position="236"/>
        <end position="255"/>
    </location>
</feature>
<evidence type="ECO:0000256" key="1">
    <source>
        <dbReference type="SAM" id="Phobius"/>
    </source>
</evidence>
<keyword evidence="4" id="KW-1185">Reference proteome</keyword>
<feature type="domain" description="DUF4401" evidence="2">
    <location>
        <begin position="43"/>
        <end position="347"/>
    </location>
</feature>
<dbReference type="OrthoDB" id="674818at2"/>
<evidence type="ECO:0000259" key="2">
    <source>
        <dbReference type="Pfam" id="PF14351"/>
    </source>
</evidence>
<organism evidence="3 4">
    <name type="scientific">Neolewinella agarilytica</name>
    <dbReference type="NCBI Taxonomy" id="478744"/>
    <lineage>
        <taxon>Bacteria</taxon>
        <taxon>Pseudomonadati</taxon>
        <taxon>Bacteroidota</taxon>
        <taxon>Saprospiria</taxon>
        <taxon>Saprospirales</taxon>
        <taxon>Lewinellaceae</taxon>
        <taxon>Neolewinella</taxon>
    </lineage>
</organism>
<feature type="transmembrane region" description="Helical" evidence="1">
    <location>
        <begin position="125"/>
        <end position="142"/>
    </location>
</feature>
<feature type="transmembrane region" description="Helical" evidence="1">
    <location>
        <begin position="267"/>
        <end position="296"/>
    </location>
</feature>
<dbReference type="Pfam" id="PF14351">
    <property type="entry name" value="DUF4401"/>
    <property type="match status" value="1"/>
</dbReference>
<sequence length="358" mass="38944">MTNNDLEAELSRLLPGAEPGATGAREKVLTDYLDLQRADSSFAIRALNLTGGLIATITLIGFMALGGLFDSRLSIFVVGLLLSGLAFMLNRSRAGLLAEAFTVALSVTGGVMLLVSFGYDNFDERTVCLAGAALSLLFLAIIDNKIVSFLATLAGGISLLTFTILAEWHLFTHLFLAAHGVLLTLFFQKESHLLTFTPALSRRYLPVRAGLAISFLLAAVYLGKQFWWSEEVVRQHYVASCVIIPLVLFVAYGQLRKFRGIGQRQWLYLGGLTLLLLPTLFAPAIAAALLLLLLSFIAGSRALTVIAAAAMIYLIGQYYYDLHLTLFTKSMVLMASGVLLLVAYGFLHPKLVNHEDAH</sequence>
<feature type="transmembrane region" description="Helical" evidence="1">
    <location>
        <begin position="96"/>
        <end position="119"/>
    </location>
</feature>
<protein>
    <recommendedName>
        <fullName evidence="2">DUF4401 domain-containing protein</fullName>
    </recommendedName>
</protein>
<dbReference type="InterPro" id="IPR025513">
    <property type="entry name" value="DUF4401"/>
</dbReference>
<name>A0A1H8ZQU9_9BACT</name>
<feature type="transmembrane region" description="Helical" evidence="1">
    <location>
        <begin position="71"/>
        <end position="89"/>
    </location>
</feature>
<feature type="transmembrane region" description="Helical" evidence="1">
    <location>
        <begin position="170"/>
        <end position="187"/>
    </location>
</feature>
<feature type="transmembrane region" description="Helical" evidence="1">
    <location>
        <begin position="46"/>
        <end position="65"/>
    </location>
</feature>
<gene>
    <name evidence="3" type="ORF">SAMN05444359_101419</name>
</gene>
<dbReference type="Proteomes" id="UP000199021">
    <property type="component" value="Unassembled WGS sequence"/>
</dbReference>
<dbReference type="STRING" id="478744.SAMN05444359_101419"/>
<evidence type="ECO:0000313" key="3">
    <source>
        <dbReference type="EMBL" id="SEP66889.1"/>
    </source>
</evidence>
<feature type="transmembrane region" description="Helical" evidence="1">
    <location>
        <begin position="207"/>
        <end position="224"/>
    </location>
</feature>
<keyword evidence="1" id="KW-1133">Transmembrane helix</keyword>
<reference evidence="4" key="1">
    <citation type="submission" date="2016-10" db="EMBL/GenBank/DDBJ databases">
        <authorList>
            <person name="Varghese N."/>
            <person name="Submissions S."/>
        </authorList>
    </citation>
    <scope>NUCLEOTIDE SEQUENCE [LARGE SCALE GENOMIC DNA]</scope>
    <source>
        <strain evidence="4">DSM 24740</strain>
    </source>
</reference>
<accession>A0A1H8ZQU9</accession>
<dbReference type="RefSeq" id="WP_090165122.1">
    <property type="nucleotide sequence ID" value="NZ_FOFB01000001.1"/>
</dbReference>
<keyword evidence="1" id="KW-0472">Membrane</keyword>
<evidence type="ECO:0000313" key="4">
    <source>
        <dbReference type="Proteomes" id="UP000199021"/>
    </source>
</evidence>
<proteinExistence type="predicted"/>